<evidence type="ECO:0000259" key="2">
    <source>
        <dbReference type="PROSITE" id="PS50222"/>
    </source>
</evidence>
<reference evidence="3" key="1">
    <citation type="submission" date="2021-01" db="EMBL/GenBank/DDBJ databases">
        <authorList>
            <person name="Corre E."/>
            <person name="Pelletier E."/>
            <person name="Niang G."/>
            <person name="Scheremetjew M."/>
            <person name="Finn R."/>
            <person name="Kale V."/>
            <person name="Holt S."/>
            <person name="Cochrane G."/>
            <person name="Meng A."/>
            <person name="Brown T."/>
            <person name="Cohen L."/>
        </authorList>
    </citation>
    <scope>NUCLEOTIDE SEQUENCE</scope>
    <source>
        <strain evidence="3">PLY182g</strain>
    </source>
</reference>
<accession>A0A7S0LP28</accession>
<feature type="domain" description="EF-hand" evidence="2">
    <location>
        <begin position="29"/>
        <end position="64"/>
    </location>
</feature>
<sequence length="104" mass="11329">MLEGGRLADSRELDFEGFSELVNTLEVQYSESDRRAIFAMINLDGSSTIDAGELKEALRSSGALKNMYEDNLKTFGLLLAATLAFDGSILFFKSSTAAFDFLAA</sequence>
<dbReference type="InterPro" id="IPR011992">
    <property type="entry name" value="EF-hand-dom_pair"/>
</dbReference>
<dbReference type="InterPro" id="IPR002048">
    <property type="entry name" value="EF_hand_dom"/>
</dbReference>
<evidence type="ECO:0000256" key="1">
    <source>
        <dbReference type="SAM" id="Phobius"/>
    </source>
</evidence>
<dbReference type="GO" id="GO:0005509">
    <property type="term" value="F:calcium ion binding"/>
    <property type="evidence" value="ECO:0007669"/>
    <property type="project" value="InterPro"/>
</dbReference>
<keyword evidence="1" id="KW-1133">Transmembrane helix</keyword>
<dbReference type="Gene3D" id="1.10.238.10">
    <property type="entry name" value="EF-hand"/>
    <property type="match status" value="1"/>
</dbReference>
<dbReference type="AlphaFoldDB" id="A0A7S0LP28"/>
<evidence type="ECO:0000313" key="3">
    <source>
        <dbReference type="EMBL" id="CAD8616157.1"/>
    </source>
</evidence>
<organism evidence="3">
    <name type="scientific">Coccolithus braarudii</name>
    <dbReference type="NCBI Taxonomy" id="221442"/>
    <lineage>
        <taxon>Eukaryota</taxon>
        <taxon>Haptista</taxon>
        <taxon>Haptophyta</taxon>
        <taxon>Prymnesiophyceae</taxon>
        <taxon>Coccolithales</taxon>
        <taxon>Coccolithaceae</taxon>
        <taxon>Coccolithus</taxon>
    </lineage>
</organism>
<proteinExistence type="predicted"/>
<feature type="transmembrane region" description="Helical" evidence="1">
    <location>
        <begin position="74"/>
        <end position="92"/>
    </location>
</feature>
<dbReference type="EMBL" id="HBEY01040868">
    <property type="protein sequence ID" value="CAD8616157.1"/>
    <property type="molecule type" value="Transcribed_RNA"/>
</dbReference>
<name>A0A7S0LP28_9EUKA</name>
<keyword evidence="1" id="KW-0812">Transmembrane</keyword>
<keyword evidence="1" id="KW-0472">Membrane</keyword>
<dbReference type="SUPFAM" id="SSF47473">
    <property type="entry name" value="EF-hand"/>
    <property type="match status" value="1"/>
</dbReference>
<protein>
    <recommendedName>
        <fullName evidence="2">EF-hand domain-containing protein</fullName>
    </recommendedName>
</protein>
<gene>
    <name evidence="3" type="ORF">CPEL01642_LOCUS19538</name>
</gene>
<dbReference type="PROSITE" id="PS50222">
    <property type="entry name" value="EF_HAND_2"/>
    <property type="match status" value="1"/>
</dbReference>